<dbReference type="GO" id="GO:0016301">
    <property type="term" value="F:kinase activity"/>
    <property type="evidence" value="ECO:0007669"/>
    <property type="project" value="UniProtKB-KW"/>
</dbReference>
<evidence type="ECO:0000256" key="7">
    <source>
        <dbReference type="SAM" id="MobiDB-lite"/>
    </source>
</evidence>
<gene>
    <name evidence="10" type="ORF">GCM10023167_12330</name>
</gene>
<evidence type="ECO:0000256" key="6">
    <source>
        <dbReference type="ARBA" id="ARBA00023277"/>
    </source>
</evidence>
<name>A0ABP8JAZ3_9MICO</name>
<keyword evidence="4 10" id="KW-0418">Kinase</keyword>
<keyword evidence="6" id="KW-0119">Carbohydrate metabolism</keyword>
<accession>A0ABP8JAZ3</accession>
<dbReference type="Proteomes" id="UP001500642">
    <property type="component" value="Unassembled WGS sequence"/>
</dbReference>
<dbReference type="InterPro" id="IPR037051">
    <property type="entry name" value="4-carb_acid_sugar_kinase_N_sf"/>
</dbReference>
<evidence type="ECO:0000259" key="8">
    <source>
        <dbReference type="Pfam" id="PF07005"/>
    </source>
</evidence>
<dbReference type="Pfam" id="PF17042">
    <property type="entry name" value="NBD_C"/>
    <property type="match status" value="1"/>
</dbReference>
<comment type="caution">
    <text evidence="10">The sequence shown here is derived from an EMBL/GenBank/DDBJ whole genome shotgun (WGS) entry which is preliminary data.</text>
</comment>
<dbReference type="Gene3D" id="3.40.980.20">
    <property type="entry name" value="Four-carbon acid sugar kinase, nucleotide binding domain"/>
    <property type="match status" value="1"/>
</dbReference>
<evidence type="ECO:0000256" key="5">
    <source>
        <dbReference type="ARBA" id="ARBA00022840"/>
    </source>
</evidence>
<evidence type="ECO:0000256" key="1">
    <source>
        <dbReference type="ARBA" id="ARBA00005715"/>
    </source>
</evidence>
<proteinExistence type="inferred from homology"/>
<dbReference type="Pfam" id="PF07005">
    <property type="entry name" value="SBD_N"/>
    <property type="match status" value="1"/>
</dbReference>
<keyword evidence="3" id="KW-0547">Nucleotide-binding</keyword>
<evidence type="ECO:0000256" key="3">
    <source>
        <dbReference type="ARBA" id="ARBA00022741"/>
    </source>
</evidence>
<comment type="similarity">
    <text evidence="1">Belongs to the four-carbon acid sugar kinase family.</text>
</comment>
<dbReference type="Gene3D" id="3.40.50.10840">
    <property type="entry name" value="Putative sugar-binding, N-terminal domain"/>
    <property type="match status" value="1"/>
</dbReference>
<dbReference type="InterPro" id="IPR031475">
    <property type="entry name" value="NBD_C"/>
</dbReference>
<keyword evidence="5" id="KW-0067">ATP-binding</keyword>
<dbReference type="EMBL" id="BAABGL010000006">
    <property type="protein sequence ID" value="GAA4387993.1"/>
    <property type="molecule type" value="Genomic_DNA"/>
</dbReference>
<dbReference type="InterPro" id="IPR010737">
    <property type="entry name" value="4-carb_acid_sugar_kinase_N"/>
</dbReference>
<evidence type="ECO:0000256" key="2">
    <source>
        <dbReference type="ARBA" id="ARBA00022679"/>
    </source>
</evidence>
<keyword evidence="11" id="KW-1185">Reference proteome</keyword>
<sequence>MTRILIVADDLTGGNGCAAGFTRAGLRAATLRADASATEIGTHLDAYDALVITTDSRHLPAARATAAVTAVLDAGWPADLVCSRADSTLRGNFGAEAEAVVTGVRARGRRAVGLCMPAFPTADRQTVHGLQLLGGTRLEHTELAHDVRSPMTSSSVAEALRKDTHLSALGIDLAAVTGPRSALVDRIRTLLSEEPDVIIADALTEAHLRDVAEAAVEADPEVMWVGIDPGPGSLAIARAMGAQGAAGAPPLLAIAGSATELTQAQLQRVLGERPTTLVRPVPRAEGSAVPDVEATAAEVSTAVRRAQAGEIVLLASVVHPEDVRELRDEESDALPEALGRIAARVVSAHAVSAHDAPATDAGPGPAIGGLYTTGGDITTSVLAALGAAGMEIDEEVVPLAAAGALVGGRWAGLPIVTKGGLVGDAGTALACLDHLSGMVRMRTRLLQSRAAQTTARRPAPDSPPRKDTP</sequence>
<protein>
    <submittedName>
        <fullName evidence="10">Four-carbon acid sugar kinase family protein</fullName>
    </submittedName>
</protein>
<reference evidence="11" key="1">
    <citation type="journal article" date="2019" name="Int. J. Syst. Evol. Microbiol.">
        <title>The Global Catalogue of Microorganisms (GCM) 10K type strain sequencing project: providing services to taxonomists for standard genome sequencing and annotation.</title>
        <authorList>
            <consortium name="The Broad Institute Genomics Platform"/>
            <consortium name="The Broad Institute Genome Sequencing Center for Infectious Disease"/>
            <person name="Wu L."/>
            <person name="Ma J."/>
        </authorList>
    </citation>
    <scope>NUCLEOTIDE SEQUENCE [LARGE SCALE GENOMIC DNA]</scope>
    <source>
        <strain evidence="11">JCM 17808</strain>
    </source>
</reference>
<keyword evidence="2" id="KW-0808">Transferase</keyword>
<feature type="domain" description="Four-carbon acid sugar kinase nucleotide binding" evidence="9">
    <location>
        <begin position="252"/>
        <end position="425"/>
    </location>
</feature>
<evidence type="ECO:0000313" key="10">
    <source>
        <dbReference type="EMBL" id="GAA4387993.1"/>
    </source>
</evidence>
<feature type="domain" description="Four-carbon acid sugar kinase N-terminal" evidence="8">
    <location>
        <begin position="4"/>
        <end position="226"/>
    </location>
</feature>
<evidence type="ECO:0000256" key="4">
    <source>
        <dbReference type="ARBA" id="ARBA00022777"/>
    </source>
</evidence>
<evidence type="ECO:0000259" key="9">
    <source>
        <dbReference type="Pfam" id="PF17042"/>
    </source>
</evidence>
<organism evidence="10 11">
    <name type="scientific">Brevibacterium pityocampae</name>
    <dbReference type="NCBI Taxonomy" id="506594"/>
    <lineage>
        <taxon>Bacteria</taxon>
        <taxon>Bacillati</taxon>
        <taxon>Actinomycetota</taxon>
        <taxon>Actinomycetes</taxon>
        <taxon>Micrococcales</taxon>
        <taxon>Brevibacteriaceae</taxon>
        <taxon>Brevibacterium</taxon>
    </lineage>
</organism>
<evidence type="ECO:0000313" key="11">
    <source>
        <dbReference type="Proteomes" id="UP001500642"/>
    </source>
</evidence>
<feature type="region of interest" description="Disordered" evidence="7">
    <location>
        <begin position="448"/>
        <end position="469"/>
    </location>
</feature>
<dbReference type="InterPro" id="IPR042213">
    <property type="entry name" value="NBD_C_sf"/>
</dbReference>
<dbReference type="RefSeq" id="WP_345030741.1">
    <property type="nucleotide sequence ID" value="NZ_BAABGL010000006.1"/>
</dbReference>
<dbReference type="SUPFAM" id="SSF142764">
    <property type="entry name" value="YgbK-like"/>
    <property type="match status" value="1"/>
</dbReference>